<dbReference type="InterPro" id="IPR001005">
    <property type="entry name" value="SANT/Myb"/>
</dbReference>
<evidence type="ECO:0000259" key="2">
    <source>
        <dbReference type="PROSITE" id="PS50090"/>
    </source>
</evidence>
<sequence length="465" mass="51349">MPPSTSTTTSFTDSRILPPINTTGLSSPIRSYQLQTRSSQPMPLDSFLPPMDSYFPSNQSNPSSTSSTPAPIEPSSLKQHQAPRRSSRNSKKPSIPSLLSDSSGDSSPSGQWSAASSPTTTASGSTRSSSVSTSTTPLSGYNTAYEFGLVRRRSSLSQIGSPTCELDRLDNFNVPKVDSDVMNGSKQRKARSSPRTGVNNGNTDEYDVLGRKKPKTPRTPMSWDPQDDILLKSLKEEQRLGWKEIATHFPGRTSHACQFRWRRLASGTLKYYQGHRRPPVVTTTSTSFANEMATATTGTVSGSPKILMRSINNISPAPSTNPNTPQMHHTMPHYSPISAESPLRPHSAFYPLPPSTPWASSAPFQMALYQTSPLPSPPSCPGRYIMEEPMMEPWTTSEDALLLDKKRSFDEVNVLLPKRSEREIWDRMAKLRSQVGPESLRRRNTADESMRLPAMGIGRSNTWER</sequence>
<dbReference type="EMBL" id="LN890993">
    <property type="protein sequence ID" value="CUS12391.1"/>
    <property type="molecule type" value="Genomic_DNA"/>
</dbReference>
<dbReference type="PROSITE" id="PS50090">
    <property type="entry name" value="MYB_LIKE"/>
    <property type="match status" value="1"/>
</dbReference>
<feature type="region of interest" description="Disordered" evidence="1">
    <location>
        <begin position="435"/>
        <end position="465"/>
    </location>
</feature>
<proteinExistence type="predicted"/>
<reference evidence="4" key="1">
    <citation type="submission" date="2015-10" db="EMBL/GenBank/DDBJ databases">
        <authorList>
            <person name="Regsiter A."/>
            <person name="william w."/>
        </authorList>
    </citation>
    <scope>NUCLEOTIDE SEQUENCE</scope>
    <source>
        <strain evidence="4">Montdore</strain>
    </source>
</reference>
<dbReference type="InterPro" id="IPR009057">
    <property type="entry name" value="Homeodomain-like_sf"/>
</dbReference>
<feature type="domain" description="HTH myb-type" evidence="3">
    <location>
        <begin position="242"/>
        <end position="269"/>
    </location>
</feature>
<dbReference type="Proteomes" id="UP001412239">
    <property type="component" value="Unassembled WGS sequence"/>
</dbReference>
<dbReference type="InterPro" id="IPR017930">
    <property type="entry name" value="Myb_dom"/>
</dbReference>
<evidence type="ECO:0000259" key="3">
    <source>
        <dbReference type="PROSITE" id="PS51294"/>
    </source>
</evidence>
<accession>A0A292Q029</accession>
<feature type="region of interest" description="Disordered" evidence="1">
    <location>
        <begin position="177"/>
        <end position="225"/>
    </location>
</feature>
<feature type="region of interest" description="Disordered" evidence="1">
    <location>
        <begin position="1"/>
        <end position="141"/>
    </location>
</feature>
<feature type="compositionally biased region" description="Polar residues" evidence="1">
    <location>
        <begin position="20"/>
        <end position="41"/>
    </location>
</feature>
<dbReference type="SMART" id="SM00717">
    <property type="entry name" value="SANT"/>
    <property type="match status" value="1"/>
</dbReference>
<feature type="compositionally biased region" description="Basic residues" evidence="1">
    <location>
        <begin position="81"/>
        <end position="91"/>
    </location>
</feature>
<dbReference type="AlphaFoldDB" id="A0A292Q029"/>
<dbReference type="PROSITE" id="PS51294">
    <property type="entry name" value="HTH_MYB"/>
    <property type="match status" value="1"/>
</dbReference>
<feature type="compositionally biased region" description="Low complexity" evidence="1">
    <location>
        <begin position="92"/>
        <end position="136"/>
    </location>
</feature>
<dbReference type="CDD" id="cd00167">
    <property type="entry name" value="SANT"/>
    <property type="match status" value="1"/>
</dbReference>
<protein>
    <submittedName>
        <fullName evidence="4">Uncharacterized protein</fullName>
    </submittedName>
</protein>
<name>A0A292Q029_9PEZI</name>
<feature type="compositionally biased region" description="Low complexity" evidence="1">
    <location>
        <begin position="56"/>
        <end position="76"/>
    </location>
</feature>
<evidence type="ECO:0000256" key="1">
    <source>
        <dbReference type="SAM" id="MobiDB-lite"/>
    </source>
</evidence>
<dbReference type="Pfam" id="PF13921">
    <property type="entry name" value="Myb_DNA-bind_6"/>
    <property type="match status" value="1"/>
</dbReference>
<feature type="compositionally biased region" description="Polar residues" evidence="1">
    <location>
        <begin position="193"/>
        <end position="203"/>
    </location>
</feature>
<feature type="compositionally biased region" description="Low complexity" evidence="1">
    <location>
        <begin position="1"/>
        <end position="14"/>
    </location>
</feature>
<evidence type="ECO:0000313" key="4">
    <source>
        <dbReference type="EMBL" id="CUS12391.1"/>
    </source>
</evidence>
<feature type="domain" description="Myb-like" evidence="2">
    <location>
        <begin position="215"/>
        <end position="265"/>
    </location>
</feature>
<keyword evidence="5" id="KW-1185">Reference proteome</keyword>
<dbReference type="SUPFAM" id="SSF46689">
    <property type="entry name" value="Homeodomain-like"/>
    <property type="match status" value="1"/>
</dbReference>
<evidence type="ECO:0000313" key="5">
    <source>
        <dbReference type="Proteomes" id="UP001412239"/>
    </source>
</evidence>
<dbReference type="Gene3D" id="1.10.10.60">
    <property type="entry name" value="Homeodomain-like"/>
    <property type="match status" value="1"/>
</dbReference>
<gene>
    <name evidence="4" type="ORF">GSTUAT00003525001</name>
</gene>
<organism evidence="4 5">
    <name type="scientific">Tuber aestivum</name>
    <name type="common">summer truffle</name>
    <dbReference type="NCBI Taxonomy" id="59557"/>
    <lineage>
        <taxon>Eukaryota</taxon>
        <taxon>Fungi</taxon>
        <taxon>Dikarya</taxon>
        <taxon>Ascomycota</taxon>
        <taxon>Pezizomycotina</taxon>
        <taxon>Pezizomycetes</taxon>
        <taxon>Pezizales</taxon>
        <taxon>Tuberaceae</taxon>
        <taxon>Tuber</taxon>
    </lineage>
</organism>
<feature type="compositionally biased region" description="Basic and acidic residues" evidence="1">
    <location>
        <begin position="439"/>
        <end position="450"/>
    </location>
</feature>